<dbReference type="Proteomes" id="UP000245341">
    <property type="component" value="Unplaced"/>
</dbReference>
<gene>
    <name evidence="5" type="primary">LOC102750269</name>
</gene>
<dbReference type="GO" id="GO:0006796">
    <property type="term" value="P:phosphate-containing compound metabolic process"/>
    <property type="evidence" value="ECO:0007669"/>
    <property type="project" value="UniProtKB-ARBA"/>
</dbReference>
<dbReference type="OrthoDB" id="415590at2759"/>
<name>A0A7F8RPG4_LEPWE</name>
<dbReference type="Gene3D" id="3.40.1190.20">
    <property type="match status" value="2"/>
</dbReference>
<dbReference type="SUPFAM" id="SSF53613">
    <property type="entry name" value="Ribokinase-like"/>
    <property type="match status" value="1"/>
</dbReference>
<dbReference type="RefSeq" id="XP_030895210.1">
    <property type="nucleotide sequence ID" value="XM_031039350.1"/>
</dbReference>
<evidence type="ECO:0000313" key="5">
    <source>
        <dbReference type="RefSeq" id="XP_030895210.1"/>
    </source>
</evidence>
<reference evidence="5" key="1">
    <citation type="submission" date="2025-08" db="UniProtKB">
        <authorList>
            <consortium name="RefSeq"/>
        </authorList>
    </citation>
    <scope>IDENTIFICATION</scope>
    <source>
        <tissue evidence="5">Liver</tissue>
    </source>
</reference>
<proteinExistence type="predicted"/>
<dbReference type="PANTHER" id="PTHR10584">
    <property type="entry name" value="SUGAR KINASE"/>
    <property type="match status" value="1"/>
</dbReference>
<dbReference type="InterPro" id="IPR002139">
    <property type="entry name" value="Ribo/fructo_kinase"/>
</dbReference>
<sequence>MAASGEPGRQWQEEVPAVVVVGSCMTDLVSLTSRLPKTGETIHGHKFFIGFGGKGANQCVQAARLGAKTSMVCKVSVKDSGEDSRGKGLVLRLGFYFLTILKGGHIQISPVVPRMSLRAHFCCHCYWAFYFFPWASMHQSSPRHWLLRKRRETFSRKTNLIWKWTQVTILTAVSSHLSVSQAEILTGLAVGSPADAGQAAQMLVERGCHVVIVTLGAEGCVMLSETEAVPKHIPTEKVKAVDTTVGFKISESCLPP</sequence>
<evidence type="ECO:0000259" key="3">
    <source>
        <dbReference type="Pfam" id="PF00294"/>
    </source>
</evidence>
<protein>
    <submittedName>
        <fullName evidence="5">Ribokinase-like</fullName>
    </submittedName>
</protein>
<dbReference type="KEGG" id="lww:102750269"/>
<dbReference type="GO" id="GO:0005829">
    <property type="term" value="C:cytosol"/>
    <property type="evidence" value="ECO:0007669"/>
    <property type="project" value="TreeGrafter"/>
</dbReference>
<feature type="domain" description="Carbohydrate kinase PfkB" evidence="3">
    <location>
        <begin position="181"/>
        <end position="244"/>
    </location>
</feature>
<evidence type="ECO:0000256" key="2">
    <source>
        <dbReference type="ARBA" id="ARBA00022777"/>
    </source>
</evidence>
<dbReference type="AlphaFoldDB" id="A0A7F8RPG4"/>
<dbReference type="InterPro" id="IPR029056">
    <property type="entry name" value="Ribokinase-like"/>
</dbReference>
<evidence type="ECO:0000313" key="4">
    <source>
        <dbReference type="Proteomes" id="UP000245341"/>
    </source>
</evidence>
<dbReference type="GO" id="GO:0044281">
    <property type="term" value="P:small molecule metabolic process"/>
    <property type="evidence" value="ECO:0007669"/>
    <property type="project" value="UniProtKB-ARBA"/>
</dbReference>
<keyword evidence="2" id="KW-0418">Kinase</keyword>
<accession>A0A7F8RPG4</accession>
<dbReference type="PRINTS" id="PR00990">
    <property type="entry name" value="RIBOKINASE"/>
</dbReference>
<dbReference type="Pfam" id="PF00294">
    <property type="entry name" value="PfkB"/>
    <property type="match status" value="2"/>
</dbReference>
<organism evidence="4 5">
    <name type="scientific">Leptonychotes weddellii</name>
    <name type="common">Weddell seal</name>
    <name type="synonym">Otaria weddellii</name>
    <dbReference type="NCBI Taxonomy" id="9713"/>
    <lineage>
        <taxon>Eukaryota</taxon>
        <taxon>Metazoa</taxon>
        <taxon>Chordata</taxon>
        <taxon>Craniata</taxon>
        <taxon>Vertebrata</taxon>
        <taxon>Euteleostomi</taxon>
        <taxon>Mammalia</taxon>
        <taxon>Eutheria</taxon>
        <taxon>Laurasiatheria</taxon>
        <taxon>Carnivora</taxon>
        <taxon>Caniformia</taxon>
        <taxon>Pinnipedia</taxon>
        <taxon>Phocidae</taxon>
        <taxon>Monachinae</taxon>
        <taxon>Lobodontini</taxon>
        <taxon>Leptonychotes</taxon>
    </lineage>
</organism>
<dbReference type="GO" id="GO:0016301">
    <property type="term" value="F:kinase activity"/>
    <property type="evidence" value="ECO:0007669"/>
    <property type="project" value="UniProtKB-KW"/>
</dbReference>
<dbReference type="InterPro" id="IPR011611">
    <property type="entry name" value="PfkB_dom"/>
</dbReference>
<evidence type="ECO:0000256" key="1">
    <source>
        <dbReference type="ARBA" id="ARBA00022679"/>
    </source>
</evidence>
<feature type="domain" description="Carbohydrate kinase PfkB" evidence="3">
    <location>
        <begin position="18"/>
        <end position="82"/>
    </location>
</feature>
<dbReference type="GeneID" id="102750269"/>
<keyword evidence="4" id="KW-1185">Reference proteome</keyword>
<dbReference type="PANTHER" id="PTHR10584:SF166">
    <property type="entry name" value="RIBOKINASE"/>
    <property type="match status" value="1"/>
</dbReference>
<keyword evidence="1" id="KW-0808">Transferase</keyword>